<dbReference type="eggNOG" id="COG1102">
    <property type="taxonomic scope" value="Bacteria"/>
</dbReference>
<dbReference type="Gene3D" id="3.40.50.300">
    <property type="entry name" value="P-loop containing nucleotide triphosphate hydrolases"/>
    <property type="match status" value="1"/>
</dbReference>
<reference evidence="1" key="2">
    <citation type="submission" date="2013-11" db="EMBL/GenBank/DDBJ databases">
        <title>Draft genome sequence of Anaerostipes caccae (DSM 14662).</title>
        <authorList>
            <person name="Sudarsanam P."/>
            <person name="Ley R."/>
            <person name="Guruge J."/>
            <person name="Turnbaugh P.J."/>
            <person name="Mahowald M."/>
            <person name="Liep D."/>
            <person name="Gordon J."/>
        </authorList>
    </citation>
    <scope>NUCLEOTIDE SEQUENCE</scope>
    <source>
        <strain evidence="1">DSM 14662</strain>
    </source>
</reference>
<evidence type="ECO:0000313" key="1">
    <source>
        <dbReference type="EMBL" id="EDR98403.1"/>
    </source>
</evidence>
<dbReference type="Proteomes" id="UP000004935">
    <property type="component" value="Unassembled WGS sequence"/>
</dbReference>
<accession>B0MBG9</accession>
<organism evidence="1 2">
    <name type="scientific">Anaerostipes caccae (strain DSM 14662 / CCUG 47493 / JCM 13470 / NCIMB 13811 / L1-92)</name>
    <dbReference type="NCBI Taxonomy" id="411490"/>
    <lineage>
        <taxon>Bacteria</taxon>
        <taxon>Bacillati</taxon>
        <taxon>Bacillota</taxon>
        <taxon>Clostridia</taxon>
        <taxon>Lachnospirales</taxon>
        <taxon>Lachnospiraceae</taxon>
        <taxon>Anaerostipes</taxon>
    </lineage>
</organism>
<evidence type="ECO:0008006" key="3">
    <source>
        <dbReference type="Google" id="ProtNLM"/>
    </source>
</evidence>
<dbReference type="Pfam" id="PF13189">
    <property type="entry name" value="Cytidylate_kin2"/>
    <property type="match status" value="1"/>
</dbReference>
<evidence type="ECO:0000313" key="2">
    <source>
        <dbReference type="Proteomes" id="UP000004935"/>
    </source>
</evidence>
<dbReference type="AlphaFoldDB" id="B0MBG9"/>
<keyword evidence="2" id="KW-1185">Reference proteome</keyword>
<dbReference type="InterPro" id="IPR027417">
    <property type="entry name" value="P-loop_NTPase"/>
</dbReference>
<dbReference type="STRING" id="411490.ANACAC_00990"/>
<comment type="caution">
    <text evidence="1">The sequence shown here is derived from an EMBL/GenBank/DDBJ whole genome shotgun (WGS) entry which is preliminary data.</text>
</comment>
<name>B0MBG9_ANACD</name>
<dbReference type="HOGENOM" id="CLU_065155_3_1_9"/>
<dbReference type="EMBL" id="ABAX03000010">
    <property type="protein sequence ID" value="EDR98403.1"/>
    <property type="molecule type" value="Genomic_DNA"/>
</dbReference>
<gene>
    <name evidence="1" type="ORF">ANACAC_00990</name>
</gene>
<sequence>MSKGVMFMKENRIICISREFGSGGHELGEHLSEKLGIKLFDSEIITKVAELGNVPEDFVEEQGEVRDFRGFLGVMPSGHVAADITRDFVVTSEKLFALQSIAIRQMAKDEGSCIFVGRCADVILQNQAECISVFVHSPLEDRIQRIMDLRQITEKEARKLIKRTDRERASYHNYYTKIKWGHPSNYHLVLNMGKLGMENAVDLISYYVER</sequence>
<protein>
    <recommendedName>
        <fullName evidence="3">Cytidylate kinase-like family protein</fullName>
    </recommendedName>
</protein>
<dbReference type="SUPFAM" id="SSF52540">
    <property type="entry name" value="P-loop containing nucleoside triphosphate hydrolases"/>
    <property type="match status" value="1"/>
</dbReference>
<proteinExistence type="predicted"/>
<reference evidence="1" key="1">
    <citation type="submission" date="2007-11" db="EMBL/GenBank/DDBJ databases">
        <authorList>
            <person name="Fulton L."/>
            <person name="Clifton S."/>
            <person name="Fulton B."/>
            <person name="Xu J."/>
            <person name="Minx P."/>
            <person name="Pepin K.H."/>
            <person name="Johnson M."/>
            <person name="Thiruvilangam P."/>
            <person name="Bhonagiri V."/>
            <person name="Nash W.E."/>
            <person name="Mardis E.R."/>
            <person name="Wilson R.K."/>
        </authorList>
    </citation>
    <scope>NUCLEOTIDE SEQUENCE [LARGE SCALE GENOMIC DNA]</scope>
    <source>
        <strain evidence="1">DSM 14662</strain>
    </source>
</reference>